<feature type="region of interest" description="Disordered" evidence="2">
    <location>
        <begin position="1"/>
        <end position="29"/>
    </location>
</feature>
<dbReference type="GO" id="GO:0030893">
    <property type="term" value="C:meiotic cohesin complex"/>
    <property type="evidence" value="ECO:0007669"/>
    <property type="project" value="TreeGrafter"/>
</dbReference>
<evidence type="ECO:0000313" key="5">
    <source>
        <dbReference type="Proteomes" id="UP000694522"/>
    </source>
</evidence>
<reference evidence="4" key="1">
    <citation type="submission" date="2025-08" db="UniProtKB">
        <authorList>
            <consortium name="Ensembl"/>
        </authorList>
    </citation>
    <scope>IDENTIFICATION</scope>
</reference>
<protein>
    <recommendedName>
        <fullName evidence="3">STAG domain-containing protein</fullName>
    </recommendedName>
</protein>
<dbReference type="PANTHER" id="PTHR11199:SF8">
    <property type="entry name" value="COHESIN SUBUNIT SA-3"/>
    <property type="match status" value="1"/>
</dbReference>
<dbReference type="InterPro" id="IPR039662">
    <property type="entry name" value="Cohesin_Scc3/SA"/>
</dbReference>
<sequence length="252" mass="28129">MPAGLSPAVMTPAATLRPRLGHAANGDTSRGRTRAMCVLTLPSPLSTCGCRPTASPTPPSMCLPQVRKCPRMMEPNGDCSSTSTVNPEPNTLFEAIKSAKVAVETVVVDWLETYKRDRETGFLELINFIVCSCGVVTPQMFRDLQNSEIIQRLTEQFKEDSSEYPFSLNTRPWRRFRAGFCELLTAVVQRCQYSIIYDEFLMGSLISFLISLTDSQVRAFRHTSTLAGRQGTREPFGDPRLPLFCTGTWERC</sequence>
<reference evidence="4" key="2">
    <citation type="submission" date="2025-09" db="UniProtKB">
        <authorList>
            <consortium name="Ensembl"/>
        </authorList>
    </citation>
    <scope>IDENTIFICATION</scope>
</reference>
<evidence type="ECO:0000259" key="3">
    <source>
        <dbReference type="Pfam" id="PF08514"/>
    </source>
</evidence>
<dbReference type="AlphaFoldDB" id="A0A8B9FRK2"/>
<evidence type="ECO:0000256" key="1">
    <source>
        <dbReference type="ARBA" id="ARBA00005486"/>
    </source>
</evidence>
<dbReference type="GO" id="GO:0034089">
    <property type="term" value="P:establishment of meiotic sister chromatid cohesion"/>
    <property type="evidence" value="ECO:0007669"/>
    <property type="project" value="TreeGrafter"/>
</dbReference>
<evidence type="ECO:0000313" key="4">
    <source>
        <dbReference type="Ensembl" id="ENSACOP00000012459.1"/>
    </source>
</evidence>
<evidence type="ECO:0000256" key="2">
    <source>
        <dbReference type="SAM" id="MobiDB-lite"/>
    </source>
</evidence>
<dbReference type="Pfam" id="PF08514">
    <property type="entry name" value="STAG"/>
    <property type="match status" value="1"/>
</dbReference>
<keyword evidence="5" id="KW-1185">Reference proteome</keyword>
<dbReference type="GO" id="GO:0005634">
    <property type="term" value="C:nucleus"/>
    <property type="evidence" value="ECO:0007669"/>
    <property type="project" value="TreeGrafter"/>
</dbReference>
<name>A0A8B9FRK2_9PSIT</name>
<dbReference type="InterPro" id="IPR013721">
    <property type="entry name" value="STAG"/>
</dbReference>
<organism evidence="4 5">
    <name type="scientific">Amazona collaria</name>
    <name type="common">yellow-billed parrot</name>
    <dbReference type="NCBI Taxonomy" id="241587"/>
    <lineage>
        <taxon>Eukaryota</taxon>
        <taxon>Metazoa</taxon>
        <taxon>Chordata</taxon>
        <taxon>Craniata</taxon>
        <taxon>Vertebrata</taxon>
        <taxon>Euteleostomi</taxon>
        <taxon>Archelosauria</taxon>
        <taxon>Archosauria</taxon>
        <taxon>Dinosauria</taxon>
        <taxon>Saurischia</taxon>
        <taxon>Theropoda</taxon>
        <taxon>Coelurosauria</taxon>
        <taxon>Aves</taxon>
        <taxon>Neognathae</taxon>
        <taxon>Neoaves</taxon>
        <taxon>Telluraves</taxon>
        <taxon>Australaves</taxon>
        <taxon>Psittaciformes</taxon>
        <taxon>Psittacidae</taxon>
        <taxon>Amazona</taxon>
    </lineage>
</organism>
<dbReference type="Ensembl" id="ENSACOT00000012899.1">
    <property type="protein sequence ID" value="ENSACOP00000012459.1"/>
    <property type="gene ID" value="ENSACOG00000008651.1"/>
</dbReference>
<dbReference type="GO" id="GO:0000785">
    <property type="term" value="C:chromatin"/>
    <property type="evidence" value="ECO:0007669"/>
    <property type="project" value="TreeGrafter"/>
</dbReference>
<dbReference type="GO" id="GO:0003682">
    <property type="term" value="F:chromatin binding"/>
    <property type="evidence" value="ECO:0007669"/>
    <property type="project" value="TreeGrafter"/>
</dbReference>
<accession>A0A8B9FRK2</accession>
<feature type="domain" description="STAG" evidence="3">
    <location>
        <begin position="163"/>
        <end position="228"/>
    </location>
</feature>
<comment type="similarity">
    <text evidence="1">Belongs to the SCC3 family.</text>
</comment>
<dbReference type="Proteomes" id="UP000694522">
    <property type="component" value="Unplaced"/>
</dbReference>
<proteinExistence type="inferred from homology"/>
<dbReference type="PANTHER" id="PTHR11199">
    <property type="entry name" value="STROMAL ANTIGEN"/>
    <property type="match status" value="1"/>
</dbReference>